<sequence length="299" mass="33096">MDDVRKEDSRKRPGGLGRGLSALFGDAAPAEGEPADRARLTRLVPIDQLHPGRYQPRRRFDDEEMRALVDSVRERGVLQPLLVRKDEDSPPGAPSYEIIAGERRWRAAQLAGLHEVPVLVRTLTDREALEIALIENIQRQDLTPLEEAEGFRRLMDEFSHTQEDLARAVGKSRSHVANMLRLLALPDEVKRLVQEGQLSMGHARALLTAHDPAALAQEVVKRGLNVRQTEQLVKDAAAGRQAKLPAVKPPDTVALEREVSTALGLKVVVAGRGPKGVLQIHYKTLDQLDGVLSRILGQR</sequence>
<dbReference type="GO" id="GO:0045881">
    <property type="term" value="P:positive regulation of sporulation resulting in formation of a cellular spore"/>
    <property type="evidence" value="ECO:0007669"/>
    <property type="project" value="TreeGrafter"/>
</dbReference>
<dbReference type="STRING" id="414684.RC1_2813"/>
<evidence type="ECO:0000256" key="3">
    <source>
        <dbReference type="ARBA" id="ARBA00023125"/>
    </source>
</evidence>
<feature type="compositionally biased region" description="Basic and acidic residues" evidence="5">
    <location>
        <begin position="1"/>
        <end position="11"/>
    </location>
</feature>
<dbReference type="NCBIfam" id="TIGR00180">
    <property type="entry name" value="parB_part"/>
    <property type="match status" value="1"/>
</dbReference>
<proteinExistence type="inferred from homology"/>
<dbReference type="AlphaFoldDB" id="B6IV61"/>
<gene>
    <name evidence="7" type="primary">parB</name>
    <name evidence="7" type="ordered locus">RC1_2813</name>
</gene>
<dbReference type="FunFam" id="1.10.10.2830:FF:000001">
    <property type="entry name" value="Chromosome partitioning protein ParB"/>
    <property type="match status" value="1"/>
</dbReference>
<dbReference type="InterPro" id="IPR004437">
    <property type="entry name" value="ParB/RepB/Spo0J"/>
</dbReference>
<dbReference type="InterPro" id="IPR003115">
    <property type="entry name" value="ParB_N"/>
</dbReference>
<dbReference type="PANTHER" id="PTHR33375:SF1">
    <property type="entry name" value="CHROMOSOME-PARTITIONING PROTEIN PARB-RELATED"/>
    <property type="match status" value="1"/>
</dbReference>
<dbReference type="PANTHER" id="PTHR33375">
    <property type="entry name" value="CHROMOSOME-PARTITIONING PROTEIN PARB-RELATED"/>
    <property type="match status" value="1"/>
</dbReference>
<dbReference type="CDD" id="cd16393">
    <property type="entry name" value="SPO0J_N"/>
    <property type="match status" value="1"/>
</dbReference>
<evidence type="ECO:0000256" key="4">
    <source>
        <dbReference type="ARBA" id="ARBA00025472"/>
    </source>
</evidence>
<dbReference type="Pfam" id="PF23552">
    <property type="entry name" value="ParB_C"/>
    <property type="match status" value="1"/>
</dbReference>
<protein>
    <submittedName>
        <fullName evidence="7">Chromosome partitioning protein ParB</fullName>
    </submittedName>
</protein>
<keyword evidence="8" id="KW-1185">Reference proteome</keyword>
<dbReference type="InterPro" id="IPR057240">
    <property type="entry name" value="ParB_dimer_C"/>
</dbReference>
<feature type="region of interest" description="Disordered" evidence="5">
    <location>
        <begin position="1"/>
        <end position="36"/>
    </location>
</feature>
<name>B6IV61_RHOCS</name>
<dbReference type="InterPro" id="IPR050336">
    <property type="entry name" value="Chromosome_partition/occlusion"/>
</dbReference>
<evidence type="ECO:0000313" key="8">
    <source>
        <dbReference type="Proteomes" id="UP000001591"/>
    </source>
</evidence>
<evidence type="ECO:0000256" key="1">
    <source>
        <dbReference type="ARBA" id="ARBA00006295"/>
    </source>
</evidence>
<keyword evidence="2" id="KW-0159">Chromosome partition</keyword>
<dbReference type="RefSeq" id="WP_012567965.1">
    <property type="nucleotide sequence ID" value="NC_011420.2"/>
</dbReference>
<dbReference type="GO" id="GO:0003677">
    <property type="term" value="F:DNA binding"/>
    <property type="evidence" value="ECO:0007669"/>
    <property type="project" value="UniProtKB-KW"/>
</dbReference>
<evidence type="ECO:0000313" key="7">
    <source>
        <dbReference type="EMBL" id="ACJ00185.1"/>
    </source>
</evidence>
<dbReference type="OrthoDB" id="9802051at2"/>
<keyword evidence="3" id="KW-0238">DNA-binding</keyword>
<dbReference type="Gene3D" id="1.10.10.2830">
    <property type="match status" value="1"/>
</dbReference>
<dbReference type="FunFam" id="3.90.1530.30:FF:000001">
    <property type="entry name" value="Chromosome partitioning protein ParB"/>
    <property type="match status" value="1"/>
</dbReference>
<evidence type="ECO:0000259" key="6">
    <source>
        <dbReference type="SMART" id="SM00470"/>
    </source>
</evidence>
<comment type="similarity">
    <text evidence="1">Belongs to the ParB family.</text>
</comment>
<accession>B6IV61</accession>
<evidence type="ECO:0000256" key="2">
    <source>
        <dbReference type="ARBA" id="ARBA00022829"/>
    </source>
</evidence>
<dbReference type="eggNOG" id="COG1475">
    <property type="taxonomic scope" value="Bacteria"/>
</dbReference>
<feature type="domain" description="ParB-like N-terminal" evidence="6">
    <location>
        <begin position="42"/>
        <end position="137"/>
    </location>
</feature>
<dbReference type="EMBL" id="CP000613">
    <property type="protein sequence ID" value="ACJ00185.1"/>
    <property type="molecule type" value="Genomic_DNA"/>
</dbReference>
<reference evidence="7 8" key="1">
    <citation type="journal article" date="2010" name="BMC Genomics">
        <title>Metabolic flexibility revealed in the genome of the cyst-forming alpha-1 proteobacterium Rhodospirillum centenum.</title>
        <authorList>
            <person name="Lu Y.K."/>
            <person name="Marden J."/>
            <person name="Han M."/>
            <person name="Swingley W.D."/>
            <person name="Mastrian S.D."/>
            <person name="Chowdhury S.R."/>
            <person name="Hao J."/>
            <person name="Helmy T."/>
            <person name="Kim S."/>
            <person name="Kurdoglu A.A."/>
            <person name="Matthies H.J."/>
            <person name="Rollo D."/>
            <person name="Stothard P."/>
            <person name="Blankenship R.E."/>
            <person name="Bauer C.E."/>
            <person name="Touchman J.W."/>
        </authorList>
    </citation>
    <scope>NUCLEOTIDE SEQUENCE [LARGE SCALE GENOMIC DNA]</scope>
    <source>
        <strain evidence="8">ATCC 51521 / SW</strain>
    </source>
</reference>
<comment type="function">
    <text evidence="4">Involved in chromosome partition. Localize to both poles of the predivisional cell following completion of DNA replication. Binds to the DNA origin of replication.</text>
</comment>
<dbReference type="GO" id="GO:0007059">
    <property type="term" value="P:chromosome segregation"/>
    <property type="evidence" value="ECO:0007669"/>
    <property type="project" value="UniProtKB-KW"/>
</dbReference>
<evidence type="ECO:0000256" key="5">
    <source>
        <dbReference type="SAM" id="MobiDB-lite"/>
    </source>
</evidence>
<dbReference type="InterPro" id="IPR036086">
    <property type="entry name" value="ParB/Sulfiredoxin_sf"/>
</dbReference>
<organism evidence="7 8">
    <name type="scientific">Rhodospirillum centenum (strain ATCC 51521 / SW)</name>
    <dbReference type="NCBI Taxonomy" id="414684"/>
    <lineage>
        <taxon>Bacteria</taxon>
        <taxon>Pseudomonadati</taxon>
        <taxon>Pseudomonadota</taxon>
        <taxon>Alphaproteobacteria</taxon>
        <taxon>Rhodospirillales</taxon>
        <taxon>Rhodospirillaceae</taxon>
        <taxon>Rhodospirillum</taxon>
    </lineage>
</organism>
<dbReference type="InterPro" id="IPR041468">
    <property type="entry name" value="HTH_ParB/Spo0J"/>
</dbReference>
<dbReference type="HOGENOM" id="CLU_023853_0_0_5"/>
<dbReference type="KEGG" id="rce:RC1_2813"/>
<dbReference type="GO" id="GO:0005694">
    <property type="term" value="C:chromosome"/>
    <property type="evidence" value="ECO:0007669"/>
    <property type="project" value="TreeGrafter"/>
</dbReference>
<dbReference type="Proteomes" id="UP000001591">
    <property type="component" value="Chromosome"/>
</dbReference>
<dbReference type="SUPFAM" id="SSF109709">
    <property type="entry name" value="KorB DNA-binding domain-like"/>
    <property type="match status" value="1"/>
</dbReference>
<dbReference type="Pfam" id="PF02195">
    <property type="entry name" value="ParB_N"/>
    <property type="match status" value="1"/>
</dbReference>
<dbReference type="Gene3D" id="3.90.1530.30">
    <property type="match status" value="1"/>
</dbReference>
<dbReference type="SUPFAM" id="SSF110849">
    <property type="entry name" value="ParB/Sulfiredoxin"/>
    <property type="match status" value="1"/>
</dbReference>
<dbReference type="SMART" id="SM00470">
    <property type="entry name" value="ParB"/>
    <property type="match status" value="1"/>
</dbReference>
<dbReference type="Pfam" id="PF17762">
    <property type="entry name" value="HTH_ParB"/>
    <property type="match status" value="1"/>
</dbReference>